<evidence type="ECO:0000313" key="3">
    <source>
        <dbReference type="Proteomes" id="UP000242519"/>
    </source>
</evidence>
<accession>A0A218Z1Q7</accession>
<proteinExistence type="predicted"/>
<dbReference type="AlphaFoldDB" id="A0A218Z1Q7"/>
<dbReference type="Proteomes" id="UP000242519">
    <property type="component" value="Unassembled WGS sequence"/>
</dbReference>
<dbReference type="EMBL" id="MZNU01000266">
    <property type="protein sequence ID" value="OWP01614.1"/>
    <property type="molecule type" value="Genomic_DNA"/>
</dbReference>
<reference evidence="2 3" key="1">
    <citation type="submission" date="2017-04" db="EMBL/GenBank/DDBJ databases">
        <title>Draft genome sequence of Marssonina coronaria NL1: causal agent of apple blotch.</title>
        <authorList>
            <person name="Cheng Q."/>
        </authorList>
    </citation>
    <scope>NUCLEOTIDE SEQUENCE [LARGE SCALE GENOMIC DNA]</scope>
    <source>
        <strain evidence="2 3">NL1</strain>
    </source>
</reference>
<feature type="region of interest" description="Disordered" evidence="1">
    <location>
        <begin position="54"/>
        <end position="168"/>
    </location>
</feature>
<sequence length="168" mass="18824">MQTSWNAAQPVARSPRPPNSHQQAQNNRIGMPEFQLLPSHLESETEFQIEAHVSGCPPCTRTEPSAKPYRSKHPKHQQSTSAITRRPDSPSGSEYLTRNETKSQKHMGTVSISSDIFEHRGGSSSSSSSSHCTAIKQMETRPRARYDVESDRSVCDPRSPDLPRRWGQ</sequence>
<dbReference type="InParanoid" id="A0A218Z1Q7"/>
<protein>
    <submittedName>
        <fullName evidence="2">Uncharacterized protein</fullName>
    </submittedName>
</protein>
<comment type="caution">
    <text evidence="2">The sequence shown here is derived from an EMBL/GenBank/DDBJ whole genome shotgun (WGS) entry which is preliminary data.</text>
</comment>
<evidence type="ECO:0000313" key="2">
    <source>
        <dbReference type="EMBL" id="OWP01614.1"/>
    </source>
</evidence>
<organism evidence="2 3">
    <name type="scientific">Diplocarpon coronariae</name>
    <dbReference type="NCBI Taxonomy" id="2795749"/>
    <lineage>
        <taxon>Eukaryota</taxon>
        <taxon>Fungi</taxon>
        <taxon>Dikarya</taxon>
        <taxon>Ascomycota</taxon>
        <taxon>Pezizomycotina</taxon>
        <taxon>Leotiomycetes</taxon>
        <taxon>Helotiales</taxon>
        <taxon>Drepanopezizaceae</taxon>
        <taxon>Diplocarpon</taxon>
    </lineage>
</organism>
<feature type="compositionally biased region" description="Basic and acidic residues" evidence="1">
    <location>
        <begin position="138"/>
        <end position="168"/>
    </location>
</feature>
<feature type="region of interest" description="Disordered" evidence="1">
    <location>
        <begin position="1"/>
        <end position="35"/>
    </location>
</feature>
<gene>
    <name evidence="2" type="ORF">B2J93_2130</name>
</gene>
<keyword evidence="3" id="KW-1185">Reference proteome</keyword>
<feature type="compositionally biased region" description="Polar residues" evidence="1">
    <location>
        <begin position="19"/>
        <end position="28"/>
    </location>
</feature>
<evidence type="ECO:0000256" key="1">
    <source>
        <dbReference type="SAM" id="MobiDB-lite"/>
    </source>
</evidence>
<name>A0A218Z1Q7_9HELO</name>